<comment type="caution">
    <text evidence="1">The sequence shown here is derived from an EMBL/GenBank/DDBJ whole genome shotgun (WGS) entry which is preliminary data.</text>
</comment>
<gene>
    <name evidence="1" type="ORF">P343_02650</name>
</gene>
<accession>V6J033</accession>
<dbReference type="EMBL" id="AWTC01000002">
    <property type="protein sequence ID" value="EST13218.1"/>
    <property type="molecule type" value="Genomic_DNA"/>
</dbReference>
<reference evidence="1 2" key="1">
    <citation type="journal article" date="2013" name="Genome Announc.">
        <title>Genome Sequence of Sporolactobacillus laevolacticus DSM442, an Efficient Polymer-Grade D-Lactate Producer from Agricultural Waste Cottonseed as a Nitrogen Source.</title>
        <authorList>
            <person name="Wang H."/>
            <person name="Wang L."/>
            <person name="Ju J."/>
            <person name="Yu B."/>
            <person name="Ma Y."/>
        </authorList>
    </citation>
    <scope>NUCLEOTIDE SEQUENCE [LARGE SCALE GENOMIC DNA]</scope>
    <source>
        <strain evidence="1 2">DSM 442</strain>
    </source>
</reference>
<dbReference type="STRING" id="1395513.P343_02650"/>
<organism evidence="1 2">
    <name type="scientific">Sporolactobacillus laevolacticus DSM 442</name>
    <dbReference type="NCBI Taxonomy" id="1395513"/>
    <lineage>
        <taxon>Bacteria</taxon>
        <taxon>Bacillati</taxon>
        <taxon>Bacillota</taxon>
        <taxon>Bacilli</taxon>
        <taxon>Bacillales</taxon>
        <taxon>Sporolactobacillaceae</taxon>
        <taxon>Sporolactobacillus</taxon>
    </lineage>
</organism>
<name>V6J033_9BACL</name>
<evidence type="ECO:0000313" key="1">
    <source>
        <dbReference type="EMBL" id="EST13218.1"/>
    </source>
</evidence>
<dbReference type="AlphaFoldDB" id="V6J033"/>
<dbReference type="PATRIC" id="fig|1395513.3.peg.538"/>
<dbReference type="Proteomes" id="UP000018296">
    <property type="component" value="Unassembled WGS sequence"/>
</dbReference>
<evidence type="ECO:0000313" key="2">
    <source>
        <dbReference type="Proteomes" id="UP000018296"/>
    </source>
</evidence>
<sequence length="38" mass="4250">MPILGTGGRFDAIVSIKTSIEAYLSQMKKKSTMNYQIK</sequence>
<keyword evidence="2" id="KW-1185">Reference proteome</keyword>
<protein>
    <submittedName>
        <fullName evidence="1">Uncharacterized protein</fullName>
    </submittedName>
</protein>
<proteinExistence type="predicted"/>